<dbReference type="InterPro" id="IPR013694">
    <property type="entry name" value="VIT"/>
</dbReference>
<feature type="domain" description="VWFA" evidence="2">
    <location>
        <begin position="284"/>
        <end position="457"/>
    </location>
</feature>
<dbReference type="Gene3D" id="3.40.50.410">
    <property type="entry name" value="von Willebrand factor, type A domain"/>
    <property type="match status" value="1"/>
</dbReference>
<evidence type="ECO:0000259" key="3">
    <source>
        <dbReference type="PROSITE" id="PS51468"/>
    </source>
</evidence>
<sequence length="900" mass="98606">CGCWYPIRIENNNNHSVERRYLPQVQLSSSTDILTVTSRTTLKQTFFNPEDKKLEEVHYTFPLYDGVSIAHFTCTIGAKTIVGVVKEKQQAKAEYQEAVARGETAGLLEQLSEASDVFTTSLGNIPPMEKVLVEIVYLGELRYDAEMDGSRFTIPTSIAPRYGTQTADTLNRFNAISRGGISITVNVRLEEGSIIRGIQSPSHPIAVTMGRTVDTNEDDFDNKNASATLTLGSTELDKDFIVVVLAKGVDTPRALLETHPTIPNQRAIMTTLVPKFNIPNISPEIVFVVDRSGSMNGKIPMVVAAMSVFLKSLPVGVKFNICSFGSHHSFLFKRSQTYDQSSLNEAQKHLENFDANYGGTEVLQPIKASVENRYNDLPLEVMLLTDGQVWNQQELFDFVGETENARFFTLGVGDGASSALVEGIARAGHGFSQFVGENEKIDKRVVRMLKAALTPHISDYTLTVQYDKESVSPEEDFEMVEATESAGKYVVTHLKKPAAKKVISLFNAETTEEPTNPPAGRYDHLPDIPIPKALQAPHRIPALFPFSRTTVYLVLGREGPQSVPRLVTLKATSSHGPLELAIPVQDVGTGQTIHQLAAKKAMHELEQGRGWIHEARDAQHQLIKTAQEGKWDLIVEREAVRLGVQFQVAGRWCSFMAVEKEGGNEIAAPVLFAESEFGQTATSLASPDGAASSLLAKPPDLEPSADFPGTGSEAKKRRRYPQQAQSFHSAPVRRQLASQPTQQMMSPPLGAPGSVSRCRKRTAGYACRSSGAAHAGADKSLPWEEAEVKPMKLDTRGNYVSVLSDPEKMHKVIALQEFDGSWNMSDELFELLGVHEGQMRGSSADDVANATALAIAWLKTRVAAEEDVWVMVVEKATGWLEGKLGSEEAKMAIDEAVGLL</sequence>
<feature type="domain" description="VIT" evidence="3">
    <location>
        <begin position="8"/>
        <end position="139"/>
    </location>
</feature>
<dbReference type="EMBL" id="MU404362">
    <property type="protein sequence ID" value="KAI1608836.1"/>
    <property type="molecule type" value="Genomic_DNA"/>
</dbReference>
<evidence type="ECO:0000256" key="1">
    <source>
        <dbReference type="SAM" id="MobiDB-lite"/>
    </source>
</evidence>
<dbReference type="Pfam" id="PF08487">
    <property type="entry name" value="VIT"/>
    <property type="match status" value="1"/>
</dbReference>
<feature type="compositionally biased region" description="Polar residues" evidence="1">
    <location>
        <begin position="736"/>
        <end position="745"/>
    </location>
</feature>
<reference evidence="4" key="1">
    <citation type="journal article" date="2022" name="bioRxiv">
        <title>Deciphering the potential niche of two novel black yeast fungi from a biological soil crust based on their genomes, phenotypes, and melanin regulation.</title>
        <authorList>
            <consortium name="DOE Joint Genome Institute"/>
            <person name="Carr E.C."/>
            <person name="Barton Q."/>
            <person name="Grambo S."/>
            <person name="Sullivan M."/>
            <person name="Renfro C.M."/>
            <person name="Kuo A."/>
            <person name="Pangilinan J."/>
            <person name="Lipzen A."/>
            <person name="Keymanesh K."/>
            <person name="Savage E."/>
            <person name="Barry K."/>
            <person name="Grigoriev I.V."/>
            <person name="Riekhof W.R."/>
            <person name="Harris S.S."/>
        </authorList>
    </citation>
    <scope>NUCLEOTIDE SEQUENCE</scope>
    <source>
        <strain evidence="4">JF 03-4F</strain>
    </source>
</reference>
<gene>
    <name evidence="4" type="ORF">EDD36DRAFT_482664</name>
</gene>
<evidence type="ECO:0000313" key="5">
    <source>
        <dbReference type="Proteomes" id="UP001203852"/>
    </source>
</evidence>
<dbReference type="SMART" id="SM00609">
    <property type="entry name" value="VIT"/>
    <property type="match status" value="1"/>
</dbReference>
<organism evidence="4 5">
    <name type="scientific">Exophiala viscosa</name>
    <dbReference type="NCBI Taxonomy" id="2486360"/>
    <lineage>
        <taxon>Eukaryota</taxon>
        <taxon>Fungi</taxon>
        <taxon>Dikarya</taxon>
        <taxon>Ascomycota</taxon>
        <taxon>Pezizomycotina</taxon>
        <taxon>Eurotiomycetes</taxon>
        <taxon>Chaetothyriomycetidae</taxon>
        <taxon>Chaetothyriales</taxon>
        <taxon>Herpotrichiellaceae</taxon>
        <taxon>Exophiala</taxon>
    </lineage>
</organism>
<dbReference type="Pfam" id="PF13768">
    <property type="entry name" value="VWA_3"/>
    <property type="match status" value="1"/>
</dbReference>
<dbReference type="PANTHER" id="PTHR45737:SF6">
    <property type="entry name" value="VON WILLEBRAND FACTOR A DOMAIN-CONTAINING PROTEIN 5A"/>
    <property type="match status" value="1"/>
</dbReference>
<evidence type="ECO:0000313" key="4">
    <source>
        <dbReference type="EMBL" id="KAI1608836.1"/>
    </source>
</evidence>
<feature type="region of interest" description="Disordered" evidence="1">
    <location>
        <begin position="683"/>
        <end position="756"/>
    </location>
</feature>
<feature type="non-terminal residue" evidence="4">
    <location>
        <position position="1"/>
    </location>
</feature>
<dbReference type="SMART" id="SM00327">
    <property type="entry name" value="VWA"/>
    <property type="match status" value="1"/>
</dbReference>
<name>A0AAN6DMM1_9EURO</name>
<dbReference type="Proteomes" id="UP001203852">
    <property type="component" value="Unassembled WGS sequence"/>
</dbReference>
<proteinExistence type="predicted"/>
<keyword evidence="5" id="KW-1185">Reference proteome</keyword>
<protein>
    <submittedName>
        <fullName evidence="4">von Willebrand factor type A domain-containing protein</fullName>
    </submittedName>
</protein>
<accession>A0AAN6DMM1</accession>
<dbReference type="InterPro" id="IPR036465">
    <property type="entry name" value="vWFA_dom_sf"/>
</dbReference>
<dbReference type="PANTHER" id="PTHR45737">
    <property type="entry name" value="VON WILLEBRAND FACTOR A DOMAIN-CONTAINING PROTEIN 5A"/>
    <property type="match status" value="1"/>
</dbReference>
<dbReference type="InterPro" id="IPR002035">
    <property type="entry name" value="VWF_A"/>
</dbReference>
<comment type="caution">
    <text evidence="4">The sequence shown here is derived from an EMBL/GenBank/DDBJ whole genome shotgun (WGS) entry which is preliminary data.</text>
</comment>
<dbReference type="AlphaFoldDB" id="A0AAN6DMM1"/>
<evidence type="ECO:0000259" key="2">
    <source>
        <dbReference type="PROSITE" id="PS50234"/>
    </source>
</evidence>
<dbReference type="PROSITE" id="PS51468">
    <property type="entry name" value="VIT"/>
    <property type="match status" value="1"/>
</dbReference>
<dbReference type="SUPFAM" id="SSF53300">
    <property type="entry name" value="vWA-like"/>
    <property type="match status" value="1"/>
</dbReference>
<dbReference type="PROSITE" id="PS50234">
    <property type="entry name" value="VWFA"/>
    <property type="match status" value="1"/>
</dbReference>